<name>A0A2P2NBZ2_RHIMU</name>
<reference evidence="1" key="1">
    <citation type="submission" date="2018-02" db="EMBL/GenBank/DDBJ databases">
        <title>Rhizophora mucronata_Transcriptome.</title>
        <authorList>
            <person name="Meera S.P."/>
            <person name="Sreeshan A."/>
            <person name="Augustine A."/>
        </authorList>
    </citation>
    <scope>NUCLEOTIDE SEQUENCE</scope>
    <source>
        <tissue evidence="1">Leaf</tissue>
    </source>
</reference>
<sequence>MGYPSRLQLVGTMTRVENNCPILL</sequence>
<accession>A0A2P2NBZ2</accession>
<proteinExistence type="predicted"/>
<dbReference type="AlphaFoldDB" id="A0A2P2NBZ2"/>
<dbReference type="EMBL" id="GGEC01059505">
    <property type="protein sequence ID" value="MBX39989.1"/>
    <property type="molecule type" value="Transcribed_RNA"/>
</dbReference>
<organism evidence="1">
    <name type="scientific">Rhizophora mucronata</name>
    <name type="common">Asiatic mangrove</name>
    <dbReference type="NCBI Taxonomy" id="61149"/>
    <lineage>
        <taxon>Eukaryota</taxon>
        <taxon>Viridiplantae</taxon>
        <taxon>Streptophyta</taxon>
        <taxon>Embryophyta</taxon>
        <taxon>Tracheophyta</taxon>
        <taxon>Spermatophyta</taxon>
        <taxon>Magnoliopsida</taxon>
        <taxon>eudicotyledons</taxon>
        <taxon>Gunneridae</taxon>
        <taxon>Pentapetalae</taxon>
        <taxon>rosids</taxon>
        <taxon>fabids</taxon>
        <taxon>Malpighiales</taxon>
        <taxon>Rhizophoraceae</taxon>
        <taxon>Rhizophora</taxon>
    </lineage>
</organism>
<evidence type="ECO:0000313" key="1">
    <source>
        <dbReference type="EMBL" id="MBX39989.1"/>
    </source>
</evidence>
<protein>
    <submittedName>
        <fullName evidence="1">Uncharacterized protein</fullName>
    </submittedName>
</protein>